<organism evidence="1 2">
    <name type="scientific">Loigolactobacillus backii</name>
    <dbReference type="NCBI Taxonomy" id="375175"/>
    <lineage>
        <taxon>Bacteria</taxon>
        <taxon>Bacillati</taxon>
        <taxon>Bacillota</taxon>
        <taxon>Bacilli</taxon>
        <taxon>Lactobacillales</taxon>
        <taxon>Lactobacillaceae</taxon>
        <taxon>Loigolactobacillus</taxon>
    </lineage>
</organism>
<dbReference type="OrthoDB" id="5420310at2"/>
<dbReference type="NCBIfam" id="NF045597">
    <property type="entry name" value="TudS_rel_CD3072"/>
    <property type="match status" value="1"/>
</dbReference>
<name>A0A192H0T9_9LACO</name>
<reference evidence="1 2" key="1">
    <citation type="submission" date="2016-03" db="EMBL/GenBank/DDBJ databases">
        <title>Pediococcus and Lactobacillus from brewery environment - whole genome sequencing and assembly.</title>
        <authorList>
            <person name="Behr J."/>
            <person name="Geissler A.J."/>
            <person name="Vogel R.F."/>
        </authorList>
    </citation>
    <scope>NUCLEOTIDE SEQUENCE [LARGE SCALE GENOMIC DNA]</scope>
    <source>
        <strain evidence="1 2">TMW 1.1989</strain>
    </source>
</reference>
<evidence type="ECO:0000313" key="2">
    <source>
        <dbReference type="Proteomes" id="UP000078582"/>
    </source>
</evidence>
<sequence length="159" mass="17722">MCGRSIAVVSHCVLNQNVVVHGLERAVGAFPFVKDIPGKIGLVQLPCPEFLLLGPDRPSMTYKDYLEINNYQQKCTQLLAPTILELKGYQKAGVRIIGLIGIAQSPNCGITGQRGVFMTEFLQLCQENNIRMPYIEVPIDYPDDRQFGKKVSLFLKGDH</sequence>
<proteinExistence type="predicted"/>
<dbReference type="InterPro" id="IPR054648">
    <property type="entry name" value="TudS-rel"/>
</dbReference>
<dbReference type="AlphaFoldDB" id="A0A192H0T9"/>
<gene>
    <name evidence="1" type="ORF">AYR53_03815</name>
</gene>
<accession>A0A192H0T9</accession>
<dbReference type="STRING" id="375175.AYR53_03815"/>
<dbReference type="EMBL" id="CP014873">
    <property type="protein sequence ID" value="ANK61970.1"/>
    <property type="molecule type" value="Genomic_DNA"/>
</dbReference>
<keyword evidence="2" id="KW-1185">Reference proteome</keyword>
<dbReference type="Proteomes" id="UP000078582">
    <property type="component" value="Chromosome"/>
</dbReference>
<protein>
    <recommendedName>
        <fullName evidence="3">DUF523 domain-containing protein</fullName>
    </recommendedName>
</protein>
<dbReference type="RefSeq" id="WP_068279237.1">
    <property type="nucleotide sequence ID" value="NZ_CP014873.1"/>
</dbReference>
<evidence type="ECO:0000313" key="1">
    <source>
        <dbReference type="EMBL" id="ANK61970.1"/>
    </source>
</evidence>
<dbReference type="GeneID" id="42981367"/>
<evidence type="ECO:0008006" key="3">
    <source>
        <dbReference type="Google" id="ProtNLM"/>
    </source>
</evidence>